<dbReference type="OrthoDB" id="10682142at2759"/>
<keyword evidence="3" id="KW-1185">Reference proteome</keyword>
<proteinExistence type="predicted"/>
<dbReference type="Proteomes" id="UP000591131">
    <property type="component" value="Unassembled WGS sequence"/>
</dbReference>
<dbReference type="AlphaFoldDB" id="A0A7J6L4S0"/>
<gene>
    <name evidence="2" type="ORF">FOL47_010105</name>
</gene>
<feature type="compositionally biased region" description="Polar residues" evidence="1">
    <location>
        <begin position="74"/>
        <end position="84"/>
    </location>
</feature>
<accession>A0A7J6L4S0</accession>
<organism evidence="2 3">
    <name type="scientific">Perkinsus chesapeaki</name>
    <name type="common">Clam parasite</name>
    <name type="synonym">Perkinsus andrewsi</name>
    <dbReference type="NCBI Taxonomy" id="330153"/>
    <lineage>
        <taxon>Eukaryota</taxon>
        <taxon>Sar</taxon>
        <taxon>Alveolata</taxon>
        <taxon>Perkinsozoa</taxon>
        <taxon>Perkinsea</taxon>
        <taxon>Perkinsida</taxon>
        <taxon>Perkinsidae</taxon>
        <taxon>Perkinsus</taxon>
    </lineage>
</organism>
<comment type="caution">
    <text evidence="2">The sequence shown here is derived from an EMBL/GenBank/DDBJ whole genome shotgun (WGS) entry which is preliminary data.</text>
</comment>
<feature type="region of interest" description="Disordered" evidence="1">
    <location>
        <begin position="59"/>
        <end position="108"/>
    </location>
</feature>
<evidence type="ECO:0000313" key="2">
    <source>
        <dbReference type="EMBL" id="KAF4654181.1"/>
    </source>
</evidence>
<dbReference type="EMBL" id="JAAPAO010000755">
    <property type="protein sequence ID" value="KAF4654181.1"/>
    <property type="molecule type" value="Genomic_DNA"/>
</dbReference>
<evidence type="ECO:0000313" key="3">
    <source>
        <dbReference type="Proteomes" id="UP000591131"/>
    </source>
</evidence>
<name>A0A7J6L4S0_PERCH</name>
<sequence length="108" mass="12027">MKSKSHKKIEWPLADPLYKSALAEYERTGTWPKLRRSGKLPAEVVKAKNDIEEKMKKMNTARLSQFFKKKDDTSSSTEPTSKAATSAHGGVTEEPVSSPDDQDATKSE</sequence>
<reference evidence="2 3" key="1">
    <citation type="submission" date="2020-04" db="EMBL/GenBank/DDBJ databases">
        <title>Perkinsus chesapeaki whole genome sequence.</title>
        <authorList>
            <person name="Bogema D.R."/>
        </authorList>
    </citation>
    <scope>NUCLEOTIDE SEQUENCE [LARGE SCALE GENOMIC DNA]</scope>
    <source>
        <strain evidence="2">ATCC PRA-425</strain>
    </source>
</reference>
<evidence type="ECO:0000256" key="1">
    <source>
        <dbReference type="SAM" id="MobiDB-lite"/>
    </source>
</evidence>
<protein>
    <submittedName>
        <fullName evidence="2">Uncharacterized protein</fullName>
    </submittedName>
</protein>